<dbReference type="PANTHER" id="PTHR34846:SF11">
    <property type="entry name" value="4-CARBOXYMUCONOLACTONE DECARBOXYLASE FAMILY PROTEIN (AFU_ORTHOLOGUE AFUA_6G11590)"/>
    <property type="match status" value="1"/>
</dbReference>
<name>A0A7G1KJ34_9NOCA</name>
<evidence type="ECO:0000313" key="2">
    <source>
        <dbReference type="EMBL" id="BCK54921.1"/>
    </source>
</evidence>
<sequence length="190" mass="21379">MRVPPLPAEQWDDRTRAALRPLLPRERRNPEGAGPAMSTLVRYPELTEAYLKFGVHVLFRSSLPPRVRELAVLRIAHVTACAYEWHSHVEMAPQEGLSAEDIAGVQQGRLPDPFDQTVLDAADELREHARLSDRVWAALGERLDERERMDLIFTVGNYILLAMAFNTFGVEPKGSHVPAGTAHNDREQVV</sequence>
<dbReference type="PANTHER" id="PTHR34846">
    <property type="entry name" value="4-CARBOXYMUCONOLACTONE DECARBOXYLASE FAMILY PROTEIN (AFU_ORTHOLOGUE AFUA_6G11590)"/>
    <property type="match status" value="1"/>
</dbReference>
<proteinExistence type="predicted"/>
<dbReference type="InterPro" id="IPR029032">
    <property type="entry name" value="AhpD-like"/>
</dbReference>
<dbReference type="InterPro" id="IPR003779">
    <property type="entry name" value="CMD-like"/>
</dbReference>
<protein>
    <submittedName>
        <fullName evidence="2">Carboxymuconolactone decarboxylase</fullName>
    </submittedName>
</protein>
<dbReference type="GO" id="GO:0051920">
    <property type="term" value="F:peroxiredoxin activity"/>
    <property type="evidence" value="ECO:0007669"/>
    <property type="project" value="InterPro"/>
</dbReference>
<feature type="domain" description="Carboxymuconolactone decarboxylase-like" evidence="1">
    <location>
        <begin position="44"/>
        <end position="123"/>
    </location>
</feature>
<dbReference type="AlphaFoldDB" id="A0A7G1KJ34"/>
<dbReference type="GeneID" id="80347242"/>
<dbReference type="Proteomes" id="UP000516173">
    <property type="component" value="Chromosome"/>
</dbReference>
<keyword evidence="3" id="KW-1185">Reference proteome</keyword>
<reference evidence="2 3" key="1">
    <citation type="submission" date="2020-08" db="EMBL/GenBank/DDBJ databases">
        <title>Genome Sequencing of Nocardia wallacei strain FMUON74 and assembly.</title>
        <authorList>
            <person name="Toyokawa M."/>
            <person name="Uesaka K."/>
        </authorList>
    </citation>
    <scope>NUCLEOTIDE SEQUENCE [LARGE SCALE GENOMIC DNA]</scope>
    <source>
        <strain evidence="2 3">FMUON74</strain>
    </source>
</reference>
<evidence type="ECO:0000259" key="1">
    <source>
        <dbReference type="Pfam" id="PF02627"/>
    </source>
</evidence>
<dbReference type="EMBL" id="AP023396">
    <property type="protein sequence ID" value="BCK54921.1"/>
    <property type="molecule type" value="Genomic_DNA"/>
</dbReference>
<dbReference type="Pfam" id="PF02627">
    <property type="entry name" value="CMD"/>
    <property type="match status" value="1"/>
</dbReference>
<organism evidence="2 3">
    <name type="scientific">Nocardia wallacei</name>
    <dbReference type="NCBI Taxonomy" id="480035"/>
    <lineage>
        <taxon>Bacteria</taxon>
        <taxon>Bacillati</taxon>
        <taxon>Actinomycetota</taxon>
        <taxon>Actinomycetes</taxon>
        <taxon>Mycobacteriales</taxon>
        <taxon>Nocardiaceae</taxon>
        <taxon>Nocardia</taxon>
    </lineage>
</organism>
<dbReference type="Gene3D" id="1.20.1290.10">
    <property type="entry name" value="AhpD-like"/>
    <property type="match status" value="1"/>
</dbReference>
<dbReference type="SUPFAM" id="SSF69118">
    <property type="entry name" value="AhpD-like"/>
    <property type="match status" value="1"/>
</dbReference>
<dbReference type="RefSeq" id="WP_187688109.1">
    <property type="nucleotide sequence ID" value="NZ_AP023396.1"/>
</dbReference>
<evidence type="ECO:0000313" key="3">
    <source>
        <dbReference type="Proteomes" id="UP000516173"/>
    </source>
</evidence>
<dbReference type="KEGG" id="nwl:NWFMUON74_26930"/>
<gene>
    <name evidence="2" type="ORF">NWFMUON74_26930</name>
</gene>
<accession>A0A7G1KJ34</accession>